<comment type="caution">
    <text evidence="16">The sequence shown here is derived from an EMBL/GenBank/DDBJ whole genome shotgun (WGS) entry which is preliminary data.</text>
</comment>
<evidence type="ECO:0000256" key="2">
    <source>
        <dbReference type="ARBA" id="ARBA00001946"/>
    </source>
</evidence>
<comment type="subunit">
    <text evidence="5">Homodimer.</text>
</comment>
<dbReference type="InterPro" id="IPR045031">
    <property type="entry name" value="DHP_synth-like"/>
</dbReference>
<dbReference type="Gene3D" id="3.20.20.20">
    <property type="entry name" value="Dihydropteroate synthase-like"/>
    <property type="match status" value="1"/>
</dbReference>
<comment type="pathway">
    <text evidence="3 14">Cofactor biosynthesis; tetrahydrofolate biosynthesis; 7,8-dihydrofolate from 2-amino-4-hydroxy-6-hydroxymethyl-7,8-dihydropteridine diphosphate and 4-aminobenzoate: step 1/2.</text>
</comment>
<keyword evidence="11 14" id="KW-0289">Folate biosynthesis</keyword>
<dbReference type="NCBIfam" id="TIGR01496">
    <property type="entry name" value="DHPS"/>
    <property type="match status" value="1"/>
</dbReference>
<evidence type="ECO:0000256" key="3">
    <source>
        <dbReference type="ARBA" id="ARBA00004763"/>
    </source>
</evidence>
<dbReference type="UniPathway" id="UPA00077">
    <property type="reaction ID" value="UER00156"/>
</dbReference>
<evidence type="ECO:0000256" key="5">
    <source>
        <dbReference type="ARBA" id="ARBA00011738"/>
    </source>
</evidence>
<feature type="domain" description="Pterin-binding" evidence="15">
    <location>
        <begin position="17"/>
        <end position="270"/>
    </location>
</feature>
<dbReference type="SUPFAM" id="SSF51717">
    <property type="entry name" value="Dihydropteroate synthetase-like"/>
    <property type="match status" value="1"/>
</dbReference>
<dbReference type="GO" id="GO:0046872">
    <property type="term" value="F:metal ion binding"/>
    <property type="evidence" value="ECO:0007669"/>
    <property type="project" value="UniProtKB-KW"/>
</dbReference>
<dbReference type="PANTHER" id="PTHR20941:SF1">
    <property type="entry name" value="FOLIC ACID SYNTHESIS PROTEIN FOL1"/>
    <property type="match status" value="1"/>
</dbReference>
<dbReference type="EMBL" id="JWIC01000004">
    <property type="protein sequence ID" value="KID58455.1"/>
    <property type="molecule type" value="Genomic_DNA"/>
</dbReference>
<evidence type="ECO:0000259" key="15">
    <source>
        <dbReference type="PROSITE" id="PS50972"/>
    </source>
</evidence>
<dbReference type="PROSITE" id="PS00792">
    <property type="entry name" value="DHPS_1"/>
    <property type="match status" value="1"/>
</dbReference>
<evidence type="ECO:0000256" key="11">
    <source>
        <dbReference type="ARBA" id="ARBA00022909"/>
    </source>
</evidence>
<evidence type="ECO:0000256" key="9">
    <source>
        <dbReference type="ARBA" id="ARBA00022723"/>
    </source>
</evidence>
<dbReference type="InterPro" id="IPR006390">
    <property type="entry name" value="DHP_synth_dom"/>
</dbReference>
<gene>
    <name evidence="16" type="primary">folP</name>
    <name evidence="16" type="ORF">JF50_07255</name>
</gene>
<dbReference type="PANTHER" id="PTHR20941">
    <property type="entry name" value="FOLATE SYNTHESIS PROTEINS"/>
    <property type="match status" value="1"/>
</dbReference>
<dbReference type="GO" id="GO:0004156">
    <property type="term" value="F:dihydropteroate synthase activity"/>
    <property type="evidence" value="ECO:0007669"/>
    <property type="project" value="UniProtKB-EC"/>
</dbReference>
<dbReference type="RefSeq" id="WP_039608744.1">
    <property type="nucleotide sequence ID" value="NZ_JWIC01000004.1"/>
</dbReference>
<dbReference type="Proteomes" id="UP000031327">
    <property type="component" value="Unassembled WGS sequence"/>
</dbReference>
<dbReference type="PROSITE" id="PS00793">
    <property type="entry name" value="DHPS_2"/>
    <property type="match status" value="1"/>
</dbReference>
<dbReference type="InterPro" id="IPR011005">
    <property type="entry name" value="Dihydropteroate_synth-like_sf"/>
</dbReference>
<dbReference type="Pfam" id="PF00809">
    <property type="entry name" value="Pterin_bind"/>
    <property type="match status" value="1"/>
</dbReference>
<evidence type="ECO:0000256" key="4">
    <source>
        <dbReference type="ARBA" id="ARBA00009503"/>
    </source>
</evidence>
<comment type="catalytic activity">
    <reaction evidence="1">
        <text>(7,8-dihydropterin-6-yl)methyl diphosphate + 4-aminobenzoate = 7,8-dihydropteroate + diphosphate</text>
        <dbReference type="Rhea" id="RHEA:19949"/>
        <dbReference type="ChEBI" id="CHEBI:17836"/>
        <dbReference type="ChEBI" id="CHEBI:17839"/>
        <dbReference type="ChEBI" id="CHEBI:33019"/>
        <dbReference type="ChEBI" id="CHEBI:72950"/>
        <dbReference type="EC" id="2.5.1.15"/>
    </reaction>
</comment>
<comment type="similarity">
    <text evidence="4 14">Belongs to the DHPS family.</text>
</comment>
<evidence type="ECO:0000256" key="6">
    <source>
        <dbReference type="ARBA" id="ARBA00012458"/>
    </source>
</evidence>
<evidence type="ECO:0000256" key="12">
    <source>
        <dbReference type="ARBA" id="ARBA00030193"/>
    </source>
</evidence>
<dbReference type="PROSITE" id="PS50972">
    <property type="entry name" value="PTERIN_BINDING"/>
    <property type="match status" value="1"/>
</dbReference>
<comment type="function">
    <text evidence="13 14">Catalyzes the condensation of para-aminobenzoate (pABA) with 6-hydroxymethyl-7,8-dihydropterin diphosphate (DHPt-PP) to form 7,8-dihydropteroate (H2Pte), the immediate precursor of folate derivatives.</text>
</comment>
<keyword evidence="8 14" id="KW-0808">Transferase</keyword>
<dbReference type="FunFam" id="3.20.20.20:FF:000004">
    <property type="entry name" value="Dihydropteroate synthase"/>
    <property type="match status" value="1"/>
</dbReference>
<proteinExistence type="inferred from homology"/>
<evidence type="ECO:0000313" key="17">
    <source>
        <dbReference type="Proteomes" id="UP000031327"/>
    </source>
</evidence>
<evidence type="ECO:0000256" key="14">
    <source>
        <dbReference type="RuleBase" id="RU361205"/>
    </source>
</evidence>
<dbReference type="EC" id="2.5.1.15" evidence="6 14"/>
<dbReference type="AlphaFoldDB" id="A0A0C1QGH5"/>
<dbReference type="GO" id="GO:0046654">
    <property type="term" value="P:tetrahydrofolate biosynthetic process"/>
    <property type="evidence" value="ECO:0007669"/>
    <property type="project" value="UniProtKB-UniPathway"/>
</dbReference>
<evidence type="ECO:0000256" key="13">
    <source>
        <dbReference type="ARBA" id="ARBA00053449"/>
    </source>
</evidence>
<evidence type="ECO:0000256" key="1">
    <source>
        <dbReference type="ARBA" id="ARBA00000012"/>
    </source>
</evidence>
<evidence type="ECO:0000256" key="8">
    <source>
        <dbReference type="ARBA" id="ARBA00022679"/>
    </source>
</evidence>
<keyword evidence="10 14" id="KW-0460">Magnesium</keyword>
<name>A0A0C1QGH5_9GAMM</name>
<reference evidence="16 17" key="1">
    <citation type="submission" date="2014-12" db="EMBL/GenBank/DDBJ databases">
        <title>Draft Genome Sequence of Pseudoalteromonas luteoviolacea HI1.</title>
        <authorList>
            <person name="Asahina A.Y."/>
            <person name="Hadfield M.G."/>
        </authorList>
    </citation>
    <scope>NUCLEOTIDE SEQUENCE [LARGE SCALE GENOMIC DNA]</scope>
    <source>
        <strain evidence="16 17">HI1</strain>
    </source>
</reference>
<comment type="cofactor">
    <cofactor evidence="2 14">
        <name>Mg(2+)</name>
        <dbReference type="ChEBI" id="CHEBI:18420"/>
    </cofactor>
</comment>
<keyword evidence="9 14" id="KW-0479">Metal-binding</keyword>
<organism evidence="16 17">
    <name type="scientific">Pseudoalteromonas luteoviolacea</name>
    <dbReference type="NCBI Taxonomy" id="43657"/>
    <lineage>
        <taxon>Bacteria</taxon>
        <taxon>Pseudomonadati</taxon>
        <taxon>Pseudomonadota</taxon>
        <taxon>Gammaproteobacteria</taxon>
        <taxon>Alteromonadales</taxon>
        <taxon>Pseudoalteromonadaceae</taxon>
        <taxon>Pseudoalteromonas</taxon>
    </lineage>
</organism>
<sequence>MFQLSLPRGRTLDLSSPQIMGIVNTTPDSFSDGGKNYKNDSAVINSLLLLDEGATILDIGGESTRPGAADVALDEELERVIPVIEGIRAKSDCVISIDTSKAEVMRQALLAGADIINDVRALREPGCISVAAQFPDAPICLMHMQGQPRTMQQAPQYTHLINDIKSFFEARIAACEKEGIARSRLILDPGFGFGKSLEHNFELLGKFQQFADFNLPVLAGLSRKSMFGNLLNRDTSERLPASLAGALLCAQHGASIIRVHDVKETNDVLRVWSAANHGVTK</sequence>
<dbReference type="GO" id="GO:0005829">
    <property type="term" value="C:cytosol"/>
    <property type="evidence" value="ECO:0007669"/>
    <property type="project" value="TreeGrafter"/>
</dbReference>
<evidence type="ECO:0000313" key="16">
    <source>
        <dbReference type="EMBL" id="KID58455.1"/>
    </source>
</evidence>
<evidence type="ECO:0000256" key="10">
    <source>
        <dbReference type="ARBA" id="ARBA00022842"/>
    </source>
</evidence>
<dbReference type="InterPro" id="IPR000489">
    <property type="entry name" value="Pterin-binding_dom"/>
</dbReference>
<dbReference type="GO" id="GO:0046656">
    <property type="term" value="P:folic acid biosynthetic process"/>
    <property type="evidence" value="ECO:0007669"/>
    <property type="project" value="UniProtKB-KW"/>
</dbReference>
<dbReference type="CDD" id="cd00739">
    <property type="entry name" value="DHPS"/>
    <property type="match status" value="1"/>
</dbReference>
<evidence type="ECO:0000256" key="7">
    <source>
        <dbReference type="ARBA" id="ARBA00016919"/>
    </source>
</evidence>
<protein>
    <recommendedName>
        <fullName evidence="7 14">Dihydropteroate synthase</fullName>
        <shortName evidence="14">DHPS</shortName>
        <ecNumber evidence="6 14">2.5.1.15</ecNumber>
    </recommendedName>
    <alternativeName>
        <fullName evidence="12 14">Dihydropteroate pyrophosphorylase</fullName>
    </alternativeName>
</protein>
<dbReference type="OrthoDB" id="9811744at2"/>
<accession>A0A0C1QGH5</accession>